<proteinExistence type="predicted"/>
<protein>
    <submittedName>
        <fullName evidence="1">Uncharacterized protein</fullName>
    </submittedName>
</protein>
<keyword evidence="2" id="KW-1185">Reference proteome</keyword>
<dbReference type="RefSeq" id="WP_213352872.1">
    <property type="nucleotide sequence ID" value="NZ_JAHBGB010000031.1"/>
</dbReference>
<evidence type="ECO:0000313" key="2">
    <source>
        <dbReference type="Proteomes" id="UP001597299"/>
    </source>
</evidence>
<dbReference type="Proteomes" id="UP001597299">
    <property type="component" value="Unassembled WGS sequence"/>
</dbReference>
<dbReference type="EMBL" id="JBHUHD010000001">
    <property type="protein sequence ID" value="MFD2140562.1"/>
    <property type="molecule type" value="Genomic_DNA"/>
</dbReference>
<organism evidence="1 2">
    <name type="scientific">Ancylobacter oerskovii</name>
    <dbReference type="NCBI Taxonomy" id="459519"/>
    <lineage>
        <taxon>Bacteria</taxon>
        <taxon>Pseudomonadati</taxon>
        <taxon>Pseudomonadota</taxon>
        <taxon>Alphaproteobacteria</taxon>
        <taxon>Hyphomicrobiales</taxon>
        <taxon>Xanthobacteraceae</taxon>
        <taxon>Ancylobacter</taxon>
    </lineage>
</organism>
<gene>
    <name evidence="1" type="ORF">ACFSNC_09135</name>
</gene>
<accession>A0ABW4YWR3</accession>
<comment type="caution">
    <text evidence="1">The sequence shown here is derived from an EMBL/GenBank/DDBJ whole genome shotgun (WGS) entry which is preliminary data.</text>
</comment>
<reference evidence="2" key="1">
    <citation type="journal article" date="2019" name="Int. J. Syst. Evol. Microbiol.">
        <title>The Global Catalogue of Microorganisms (GCM) 10K type strain sequencing project: providing services to taxonomists for standard genome sequencing and annotation.</title>
        <authorList>
            <consortium name="The Broad Institute Genomics Platform"/>
            <consortium name="The Broad Institute Genome Sequencing Center for Infectious Disease"/>
            <person name="Wu L."/>
            <person name="Ma J."/>
        </authorList>
    </citation>
    <scope>NUCLEOTIDE SEQUENCE [LARGE SCALE GENOMIC DNA]</scope>
    <source>
        <strain evidence="2">CCM 7435</strain>
    </source>
</reference>
<sequence>MTAIRINAGPCASDAQLEAEAAPRTRELFRSLPPYLPALGKRALWEGARGIRVDLSGDK</sequence>
<name>A0ABW4YWR3_9HYPH</name>
<evidence type="ECO:0000313" key="1">
    <source>
        <dbReference type="EMBL" id="MFD2140562.1"/>
    </source>
</evidence>